<feature type="compositionally biased region" description="Basic and acidic residues" evidence="1">
    <location>
        <begin position="60"/>
        <end position="74"/>
    </location>
</feature>
<dbReference type="AlphaFoldDB" id="A0ABD3GYB6"/>
<reference evidence="2 3" key="1">
    <citation type="submission" date="2024-09" db="EMBL/GenBank/DDBJ databases">
        <title>Chromosome-scale assembly of Riccia sorocarpa.</title>
        <authorList>
            <person name="Paukszto L."/>
        </authorList>
    </citation>
    <scope>NUCLEOTIDE SEQUENCE [LARGE SCALE GENOMIC DNA]</scope>
    <source>
        <strain evidence="2">LP-2024</strain>
        <tissue evidence="2">Aerial parts of the thallus</tissue>
    </source>
</reference>
<sequence length="234" mass="26201">MLAEYVLAEKSIMDKKPKGFFVGIKDGETGKTPEKKVPTPDRAKRPEGSKKSEPAGVKPVTERARKPELKKASDLFKVANNRSKPMADSPSNRTRGAKRWLQDPYQAGMLQKWRRAKKAIEWDNSMGKIPEYLTLHQTILQNPRSTCGDLPGKTVAEKGPTMDSWVKEARWSKRPAGGEVRATGKPRQRRNRNRIASGDETAATPHQGLPKTARPHKENLEKHLVNSYTTNGVN</sequence>
<proteinExistence type="predicted"/>
<accession>A0ABD3GYB6</accession>
<feature type="region of interest" description="Disordered" evidence="1">
    <location>
        <begin position="172"/>
        <end position="234"/>
    </location>
</feature>
<comment type="caution">
    <text evidence="2">The sequence shown here is derived from an EMBL/GenBank/DDBJ whole genome shotgun (WGS) entry which is preliminary data.</text>
</comment>
<evidence type="ECO:0000256" key="1">
    <source>
        <dbReference type="SAM" id="MobiDB-lite"/>
    </source>
</evidence>
<evidence type="ECO:0000313" key="2">
    <source>
        <dbReference type="EMBL" id="KAL3683566.1"/>
    </source>
</evidence>
<feature type="compositionally biased region" description="Basic and acidic residues" evidence="1">
    <location>
        <begin position="215"/>
        <end position="224"/>
    </location>
</feature>
<feature type="compositionally biased region" description="Basic and acidic residues" evidence="1">
    <location>
        <begin position="25"/>
        <end position="53"/>
    </location>
</feature>
<organism evidence="2 3">
    <name type="scientific">Riccia sorocarpa</name>
    <dbReference type="NCBI Taxonomy" id="122646"/>
    <lineage>
        <taxon>Eukaryota</taxon>
        <taxon>Viridiplantae</taxon>
        <taxon>Streptophyta</taxon>
        <taxon>Embryophyta</taxon>
        <taxon>Marchantiophyta</taxon>
        <taxon>Marchantiopsida</taxon>
        <taxon>Marchantiidae</taxon>
        <taxon>Marchantiales</taxon>
        <taxon>Ricciaceae</taxon>
        <taxon>Riccia</taxon>
    </lineage>
</organism>
<evidence type="ECO:0000313" key="3">
    <source>
        <dbReference type="Proteomes" id="UP001633002"/>
    </source>
</evidence>
<feature type="region of interest" description="Disordered" evidence="1">
    <location>
        <begin position="20"/>
        <end position="103"/>
    </location>
</feature>
<gene>
    <name evidence="2" type="ORF">R1sor_001588</name>
</gene>
<dbReference type="Proteomes" id="UP001633002">
    <property type="component" value="Unassembled WGS sequence"/>
</dbReference>
<feature type="compositionally biased region" description="Basic residues" evidence="1">
    <location>
        <begin position="184"/>
        <end position="193"/>
    </location>
</feature>
<name>A0ABD3GYB6_9MARC</name>
<keyword evidence="3" id="KW-1185">Reference proteome</keyword>
<dbReference type="EMBL" id="JBJQOH010000006">
    <property type="protein sequence ID" value="KAL3683566.1"/>
    <property type="molecule type" value="Genomic_DNA"/>
</dbReference>
<protein>
    <submittedName>
        <fullName evidence="2">Uncharacterized protein</fullName>
    </submittedName>
</protein>